<dbReference type="InterPro" id="IPR027417">
    <property type="entry name" value="P-loop_NTPase"/>
</dbReference>
<protein>
    <recommendedName>
        <fullName evidence="1">Sulfotransferase domain-containing protein</fullName>
    </recommendedName>
</protein>
<accession>A0ABY7DTM0</accession>
<dbReference type="InterPro" id="IPR000863">
    <property type="entry name" value="Sulfotransferase_dom"/>
</dbReference>
<dbReference type="Proteomes" id="UP001164746">
    <property type="component" value="Chromosome 3"/>
</dbReference>
<name>A0ABY7DTM0_MYAAR</name>
<dbReference type="SUPFAM" id="SSF52540">
    <property type="entry name" value="P-loop containing nucleoside triphosphate hydrolases"/>
    <property type="match status" value="1"/>
</dbReference>
<reference evidence="2" key="1">
    <citation type="submission" date="2022-11" db="EMBL/GenBank/DDBJ databases">
        <title>Centuries of genome instability and evolution in soft-shell clam transmissible cancer (bioRxiv).</title>
        <authorList>
            <person name="Hart S.F.M."/>
            <person name="Yonemitsu M.A."/>
            <person name="Giersch R.M."/>
            <person name="Beal B.F."/>
            <person name="Arriagada G."/>
            <person name="Davis B.W."/>
            <person name="Ostrander E.A."/>
            <person name="Goff S.P."/>
            <person name="Metzger M.J."/>
        </authorList>
    </citation>
    <scope>NUCLEOTIDE SEQUENCE</scope>
    <source>
        <strain evidence="2">MELC-2E11</strain>
        <tissue evidence="2">Siphon/mantle</tissue>
    </source>
</reference>
<feature type="domain" description="Sulfotransferase" evidence="1">
    <location>
        <begin position="62"/>
        <end position="228"/>
    </location>
</feature>
<dbReference type="EMBL" id="CP111014">
    <property type="protein sequence ID" value="WAQ99951.1"/>
    <property type="molecule type" value="Genomic_DNA"/>
</dbReference>
<gene>
    <name evidence="2" type="ORF">MAR_024324</name>
</gene>
<organism evidence="2 3">
    <name type="scientific">Mya arenaria</name>
    <name type="common">Soft-shell clam</name>
    <dbReference type="NCBI Taxonomy" id="6604"/>
    <lineage>
        <taxon>Eukaryota</taxon>
        <taxon>Metazoa</taxon>
        <taxon>Spiralia</taxon>
        <taxon>Lophotrochozoa</taxon>
        <taxon>Mollusca</taxon>
        <taxon>Bivalvia</taxon>
        <taxon>Autobranchia</taxon>
        <taxon>Heteroconchia</taxon>
        <taxon>Euheterodonta</taxon>
        <taxon>Imparidentia</taxon>
        <taxon>Neoheterodontei</taxon>
        <taxon>Myida</taxon>
        <taxon>Myoidea</taxon>
        <taxon>Myidae</taxon>
        <taxon>Mya</taxon>
    </lineage>
</organism>
<feature type="non-terminal residue" evidence="2">
    <location>
        <position position="1"/>
    </location>
</feature>
<dbReference type="PANTHER" id="PTHR10704">
    <property type="entry name" value="CARBOHYDRATE SULFOTRANSFERASE"/>
    <property type="match status" value="1"/>
</dbReference>
<keyword evidence="3" id="KW-1185">Reference proteome</keyword>
<dbReference type="Pfam" id="PF00685">
    <property type="entry name" value="Sulfotransfer_1"/>
    <property type="match status" value="1"/>
</dbReference>
<dbReference type="InterPro" id="IPR051135">
    <property type="entry name" value="Gal/GlcNAc/GalNAc_ST"/>
</dbReference>
<sequence length="259" mass="30150">MTLVFNYLKRRRKRLVCLAVISGLILFCIWIGTSDESGEPKLEDPTVITLPLDTNGKFNVGDDIILSAYMNSGSRFTGRLLGFRPDTFYFYEPLYKFSVWDYFAGKDMRCSTVIGPSWKTYRDCLSRFIGKSVCLRDLQDVCRRSTVRFIKLLRLTLGSLQPLLENNEHLKVVHLFRDPRAIIHSRMYTRYYPTNEKEQEAVAKEKGISFRSDRQGNNSIWWRKYMTWDDVASVEAVCGTAMRYLGYTSFDSVTQLRDL</sequence>
<dbReference type="PANTHER" id="PTHR10704:SF5">
    <property type="entry name" value="CARBOHYDRATE SULFOTRANSFERASE 7"/>
    <property type="match status" value="1"/>
</dbReference>
<dbReference type="Gene3D" id="3.40.50.300">
    <property type="entry name" value="P-loop containing nucleotide triphosphate hydrolases"/>
    <property type="match status" value="1"/>
</dbReference>
<evidence type="ECO:0000313" key="2">
    <source>
        <dbReference type="EMBL" id="WAQ99951.1"/>
    </source>
</evidence>
<evidence type="ECO:0000313" key="3">
    <source>
        <dbReference type="Proteomes" id="UP001164746"/>
    </source>
</evidence>
<proteinExistence type="predicted"/>
<evidence type="ECO:0000259" key="1">
    <source>
        <dbReference type="Pfam" id="PF00685"/>
    </source>
</evidence>